<dbReference type="PANTHER" id="PTHR28008">
    <property type="entry name" value="DOMAIN PROTEIN, PUTATIVE (AFU_ORTHOLOGUE AFUA_3G10980)-RELATED"/>
    <property type="match status" value="1"/>
</dbReference>
<organism evidence="3 4">
    <name type="scientific">Candidatus Venteria ishoeyi</name>
    <dbReference type="NCBI Taxonomy" id="1899563"/>
    <lineage>
        <taxon>Bacteria</taxon>
        <taxon>Pseudomonadati</taxon>
        <taxon>Pseudomonadota</taxon>
        <taxon>Gammaproteobacteria</taxon>
        <taxon>Thiotrichales</taxon>
        <taxon>Thiotrichaceae</taxon>
        <taxon>Venteria</taxon>
    </lineage>
</organism>
<keyword evidence="1" id="KW-0472">Membrane</keyword>
<evidence type="ECO:0000313" key="4">
    <source>
        <dbReference type="Proteomes" id="UP000236724"/>
    </source>
</evidence>
<keyword evidence="4" id="KW-1185">Reference proteome</keyword>
<dbReference type="Proteomes" id="UP000236724">
    <property type="component" value="Unassembled WGS sequence"/>
</dbReference>
<dbReference type="AlphaFoldDB" id="A0A1H6FC60"/>
<name>A0A1H6FC60_9GAMM</name>
<protein>
    <submittedName>
        <fullName evidence="3">VanZ like family protein</fullName>
    </submittedName>
</protein>
<sequence>MSFMVLLPALYFLLIFSYGSLLMLSSPSKLNPELKYRTLWLSIGYALIGLVIYLSLTPHIPTPGGIEINDKLSHVLAYAVLMGWFSQLYHRSYYKQIAFLLIIMGISLEFFQSMTGYRYMEFLDVIANSCGVFMGWLLSITPLGRVLKVTNEW</sequence>
<evidence type="ECO:0000259" key="2">
    <source>
        <dbReference type="Pfam" id="PF04892"/>
    </source>
</evidence>
<evidence type="ECO:0000256" key="1">
    <source>
        <dbReference type="SAM" id="Phobius"/>
    </source>
</evidence>
<keyword evidence="1" id="KW-1133">Transmembrane helix</keyword>
<reference evidence="3 4" key="1">
    <citation type="submission" date="2016-10" db="EMBL/GenBank/DDBJ databases">
        <authorList>
            <person name="de Groot N.N."/>
        </authorList>
    </citation>
    <scope>NUCLEOTIDE SEQUENCE [LARGE SCALE GENOMIC DNA]</scope>
    <source>
        <strain evidence="3">MBHS1</strain>
    </source>
</reference>
<proteinExistence type="predicted"/>
<dbReference type="InterPro" id="IPR006976">
    <property type="entry name" value="VanZ-like"/>
</dbReference>
<gene>
    <name evidence="3" type="ORF">MBHS_03564</name>
</gene>
<accession>A0A1H6FC60</accession>
<feature type="transmembrane region" description="Helical" evidence="1">
    <location>
        <begin position="6"/>
        <end position="26"/>
    </location>
</feature>
<dbReference type="EMBL" id="FMSV02000538">
    <property type="protein sequence ID" value="SEH07680.1"/>
    <property type="molecule type" value="Genomic_DNA"/>
</dbReference>
<feature type="transmembrane region" description="Helical" evidence="1">
    <location>
        <begin position="72"/>
        <end position="90"/>
    </location>
</feature>
<feature type="domain" description="VanZ-like" evidence="2">
    <location>
        <begin position="72"/>
        <end position="139"/>
    </location>
</feature>
<dbReference type="Pfam" id="PF04892">
    <property type="entry name" value="VanZ"/>
    <property type="match status" value="1"/>
</dbReference>
<dbReference type="PANTHER" id="PTHR28008:SF1">
    <property type="entry name" value="DOMAIN PROTEIN, PUTATIVE (AFU_ORTHOLOGUE AFUA_3G10980)-RELATED"/>
    <property type="match status" value="1"/>
</dbReference>
<evidence type="ECO:0000313" key="3">
    <source>
        <dbReference type="EMBL" id="SEH07680.1"/>
    </source>
</evidence>
<feature type="transmembrane region" description="Helical" evidence="1">
    <location>
        <begin position="97"/>
        <end position="119"/>
    </location>
</feature>
<dbReference type="NCBIfam" id="NF037970">
    <property type="entry name" value="vanZ_1"/>
    <property type="match status" value="1"/>
</dbReference>
<keyword evidence="1" id="KW-0812">Transmembrane</keyword>
<feature type="transmembrane region" description="Helical" evidence="1">
    <location>
        <begin position="38"/>
        <end position="60"/>
    </location>
</feature>
<feature type="transmembrane region" description="Helical" evidence="1">
    <location>
        <begin position="125"/>
        <end position="147"/>
    </location>
</feature>